<dbReference type="PANTHER" id="PTHR48435">
    <property type="entry name" value="POLYPROTEIN"/>
    <property type="match status" value="1"/>
</dbReference>
<dbReference type="OrthoDB" id="961730at2759"/>
<dbReference type="InterPro" id="IPR053098">
    <property type="entry name" value="Petuviruses_polyprotein"/>
</dbReference>
<dbReference type="PANTHER" id="PTHR48435:SF1">
    <property type="entry name" value="POLYPROTEIN"/>
    <property type="match status" value="1"/>
</dbReference>
<dbReference type="Proteomes" id="UP000593560">
    <property type="component" value="Unassembled WGS sequence"/>
</dbReference>
<evidence type="ECO:0008006" key="4">
    <source>
        <dbReference type="Google" id="ProtNLM"/>
    </source>
</evidence>
<feature type="region of interest" description="Disordered" evidence="1">
    <location>
        <begin position="301"/>
        <end position="340"/>
    </location>
</feature>
<feature type="compositionally biased region" description="Low complexity" evidence="1">
    <location>
        <begin position="306"/>
        <end position="326"/>
    </location>
</feature>
<evidence type="ECO:0000256" key="1">
    <source>
        <dbReference type="SAM" id="MobiDB-lite"/>
    </source>
</evidence>
<comment type="caution">
    <text evidence="2">The sequence shown here is derived from an EMBL/GenBank/DDBJ whole genome shotgun (WGS) entry which is preliminary data.</text>
</comment>
<dbReference type="EMBL" id="JABFAD010000005">
    <property type="protein sequence ID" value="MBA0798459.1"/>
    <property type="molecule type" value="Genomic_DNA"/>
</dbReference>
<evidence type="ECO:0000313" key="3">
    <source>
        <dbReference type="Proteomes" id="UP000593560"/>
    </source>
</evidence>
<evidence type="ECO:0000313" key="2">
    <source>
        <dbReference type="EMBL" id="MBA0798459.1"/>
    </source>
</evidence>
<accession>A0A7J9GLK9</accession>
<organism evidence="2 3">
    <name type="scientific">Gossypium harknessii</name>
    <dbReference type="NCBI Taxonomy" id="34285"/>
    <lineage>
        <taxon>Eukaryota</taxon>
        <taxon>Viridiplantae</taxon>
        <taxon>Streptophyta</taxon>
        <taxon>Embryophyta</taxon>
        <taxon>Tracheophyta</taxon>
        <taxon>Spermatophyta</taxon>
        <taxon>Magnoliopsida</taxon>
        <taxon>eudicotyledons</taxon>
        <taxon>Gunneridae</taxon>
        <taxon>Pentapetalae</taxon>
        <taxon>rosids</taxon>
        <taxon>malvids</taxon>
        <taxon>Malvales</taxon>
        <taxon>Malvaceae</taxon>
        <taxon>Malvoideae</taxon>
        <taxon>Gossypium</taxon>
    </lineage>
</organism>
<proteinExistence type="predicted"/>
<keyword evidence="3" id="KW-1185">Reference proteome</keyword>
<protein>
    <recommendedName>
        <fullName evidence="4">CCHC-type domain-containing protein</fullName>
    </recommendedName>
</protein>
<name>A0A7J9GLK9_9ROSI</name>
<gene>
    <name evidence="2" type="ORF">Gohar_009048</name>
</gene>
<sequence length="340" mass="38550">MVGSITKLNLNTNSRTKGRFARMVVYVSLNKPLISKVLINGKPQRVEYEFLSLVCFECGRYGYMKETCLNGLLERNAKMEVPQIVSKLWESKTAHKGSDVEEASYGPRMLVEQKVRCRSKGNKLTDVGNLENTFIGSRFMALFSLDKDMEEFDLKNREQEAPKIKEWSQHGYSHIYFGAVRLALNYHGTSGKPVVSRIALLDSSINATKMPASVQLKLLNTKEEPHCVHVPKQIPKQELLKLLPEKRVTNYEQIHQHDQLIRSTKSQIITRADGISEIKFDHNHLKQLPTPPIFSIQMMLKPLQPDDPGSSSGKPKPQPPKVQNQPPTDPSQPPKKDPND</sequence>
<reference evidence="2 3" key="1">
    <citation type="journal article" date="2019" name="Genome Biol. Evol.">
        <title>Insights into the evolution of the New World diploid cottons (Gossypium, subgenus Houzingenia) based on genome sequencing.</title>
        <authorList>
            <person name="Grover C.E."/>
            <person name="Arick M.A. 2nd"/>
            <person name="Thrash A."/>
            <person name="Conover J.L."/>
            <person name="Sanders W.S."/>
            <person name="Peterson D.G."/>
            <person name="Frelichowski J.E."/>
            <person name="Scheffler J.A."/>
            <person name="Scheffler B.E."/>
            <person name="Wendel J.F."/>
        </authorList>
    </citation>
    <scope>NUCLEOTIDE SEQUENCE [LARGE SCALE GENOMIC DNA]</scope>
    <source>
        <strain evidence="2">0</strain>
        <tissue evidence="2">Leaf</tissue>
    </source>
</reference>
<dbReference type="AlphaFoldDB" id="A0A7J9GLK9"/>